<dbReference type="InterPro" id="IPR006680">
    <property type="entry name" value="Amidohydro-rel"/>
</dbReference>
<dbReference type="SUPFAM" id="SSF51556">
    <property type="entry name" value="Metallo-dependent hydrolases"/>
    <property type="match status" value="1"/>
</dbReference>
<dbReference type="GO" id="GO:0047596">
    <property type="term" value="F:6-methylsalicylate decarboxylase activity"/>
    <property type="evidence" value="ECO:0007669"/>
    <property type="project" value="UniProtKB-EC"/>
</dbReference>
<dbReference type="GO" id="GO:0005829">
    <property type="term" value="C:cytosol"/>
    <property type="evidence" value="ECO:0007669"/>
    <property type="project" value="TreeGrafter"/>
</dbReference>
<protein>
    <recommendedName>
        <fullName evidence="7">6-methylsalicylate decarboxylase</fullName>
        <ecNumber evidence="7">4.1.1.52</ecNumber>
    </recommendedName>
</protein>
<gene>
    <name evidence="10" type="primary">yanB_1</name>
    <name evidence="10" type="ORF">LSUE1_G005626</name>
</gene>
<dbReference type="PANTHER" id="PTHR21240:SF29">
    <property type="entry name" value="AMIDOHYDROLASE-RELATED DOMAIN-CONTAINING PROTEIN"/>
    <property type="match status" value="1"/>
</dbReference>
<keyword evidence="3 8" id="KW-0210">Decarboxylase</keyword>
<keyword evidence="2" id="KW-0479">Metal-binding</keyword>
<dbReference type="InterPro" id="IPR032466">
    <property type="entry name" value="Metal_Hydrolase"/>
</dbReference>
<evidence type="ECO:0000256" key="4">
    <source>
        <dbReference type="ARBA" id="ARBA00022833"/>
    </source>
</evidence>
<dbReference type="InterPro" id="IPR032465">
    <property type="entry name" value="ACMSD"/>
</dbReference>
<dbReference type="AlphaFoldDB" id="A0A8T9C3J1"/>
<comment type="catalytic activity">
    <reaction evidence="6">
        <text>6-methylsalicylate + H(+) = 3-methylphenol + CO2</text>
        <dbReference type="Rhea" id="RHEA:23112"/>
        <dbReference type="ChEBI" id="CHEBI:15378"/>
        <dbReference type="ChEBI" id="CHEBI:16526"/>
        <dbReference type="ChEBI" id="CHEBI:17231"/>
        <dbReference type="ChEBI" id="CHEBI:36658"/>
        <dbReference type="EC" id="4.1.1.52"/>
    </reaction>
    <physiologicalReaction direction="left-to-right" evidence="6">
        <dbReference type="Rhea" id="RHEA:23113"/>
    </physiologicalReaction>
</comment>
<evidence type="ECO:0000313" key="10">
    <source>
        <dbReference type="EMBL" id="TVY75925.1"/>
    </source>
</evidence>
<evidence type="ECO:0000256" key="7">
    <source>
        <dbReference type="ARBA" id="ARBA00038889"/>
    </source>
</evidence>
<evidence type="ECO:0000256" key="1">
    <source>
        <dbReference type="ARBA" id="ARBA00005871"/>
    </source>
</evidence>
<comment type="similarity">
    <text evidence="1">Belongs to the metallo-dependent hydrolases superfamily. ACMSD family.</text>
</comment>
<proteinExistence type="inferred from homology"/>
<evidence type="ECO:0000256" key="3">
    <source>
        <dbReference type="ARBA" id="ARBA00022793"/>
    </source>
</evidence>
<organism evidence="10 11">
    <name type="scientific">Lachnellula suecica</name>
    <dbReference type="NCBI Taxonomy" id="602035"/>
    <lineage>
        <taxon>Eukaryota</taxon>
        <taxon>Fungi</taxon>
        <taxon>Dikarya</taxon>
        <taxon>Ascomycota</taxon>
        <taxon>Pezizomycotina</taxon>
        <taxon>Leotiomycetes</taxon>
        <taxon>Helotiales</taxon>
        <taxon>Lachnaceae</taxon>
        <taxon>Lachnellula</taxon>
    </lineage>
</organism>
<keyword evidence="4" id="KW-0862">Zinc</keyword>
<name>A0A8T9C3J1_9HELO</name>
<feature type="domain" description="Amidohydrolase-related" evidence="9">
    <location>
        <begin position="97"/>
        <end position="348"/>
    </location>
</feature>
<evidence type="ECO:0000259" key="9">
    <source>
        <dbReference type="Pfam" id="PF04909"/>
    </source>
</evidence>
<reference evidence="10 11" key="1">
    <citation type="submission" date="2018-05" db="EMBL/GenBank/DDBJ databases">
        <title>Genome sequencing and assembly of the regulated plant pathogen Lachnellula willkommii and related sister species for the development of diagnostic species identification markers.</title>
        <authorList>
            <person name="Giroux E."/>
            <person name="Bilodeau G."/>
        </authorList>
    </citation>
    <scope>NUCLEOTIDE SEQUENCE [LARGE SCALE GENOMIC DNA]</scope>
    <source>
        <strain evidence="10 11">CBS 268.59</strain>
    </source>
</reference>
<dbReference type="GO" id="GO:0046872">
    <property type="term" value="F:metal ion binding"/>
    <property type="evidence" value="ECO:0007669"/>
    <property type="project" value="UniProtKB-KW"/>
</dbReference>
<evidence type="ECO:0000313" key="11">
    <source>
        <dbReference type="Proteomes" id="UP000469558"/>
    </source>
</evidence>
<keyword evidence="5 8" id="KW-0456">Lyase</keyword>
<dbReference type="EMBL" id="QGMK01000912">
    <property type="protein sequence ID" value="TVY75925.1"/>
    <property type="molecule type" value="Genomic_DNA"/>
</dbReference>
<dbReference type="Pfam" id="PF04909">
    <property type="entry name" value="Amidohydro_2"/>
    <property type="match status" value="1"/>
</dbReference>
<evidence type="ECO:0000256" key="2">
    <source>
        <dbReference type="ARBA" id="ARBA00022723"/>
    </source>
</evidence>
<accession>A0A8T9C3J1</accession>
<keyword evidence="11" id="KW-1185">Reference proteome</keyword>
<evidence type="ECO:0000256" key="6">
    <source>
        <dbReference type="ARBA" id="ARBA00036832"/>
    </source>
</evidence>
<dbReference type="Gene3D" id="3.20.20.140">
    <property type="entry name" value="Metal-dependent hydrolases"/>
    <property type="match status" value="1"/>
</dbReference>
<dbReference type="OrthoDB" id="2832284at2759"/>
<dbReference type="GO" id="GO:0016787">
    <property type="term" value="F:hydrolase activity"/>
    <property type="evidence" value="ECO:0007669"/>
    <property type="project" value="InterPro"/>
</dbReference>
<dbReference type="EC" id="4.1.1.52" evidence="7"/>
<dbReference type="PANTHER" id="PTHR21240">
    <property type="entry name" value="2-AMINO-3-CARBOXYLMUCONATE-6-SEMIALDEHYDE DECARBOXYLASE"/>
    <property type="match status" value="1"/>
</dbReference>
<dbReference type="Proteomes" id="UP000469558">
    <property type="component" value="Unassembled WGS sequence"/>
</dbReference>
<evidence type="ECO:0000256" key="8">
    <source>
        <dbReference type="RuleBase" id="RU366045"/>
    </source>
</evidence>
<sequence>MPSINFNEIERVDVHTHAITPKYREYLIQTGHPDPDGWPELPVGTQYTPSQRMKLQLIVFQEWTPELHIAMMKETNITMQFSALALPVPTFGQLSEISAAHPNHFRFFASLPLPSVPESLAEIDYALDTLGAVGFCVLSNANGFYLGDKALDPIFDKLNERKAILFMHPTSCKIISHAHSNGTNSDAKSEPSLTVVNPLQQIPSGLLEYMFDETRAVANLLVSETVTRCPEIKFIMSHAGCLLPPVLERIAVALQNFFGGGMDSAEMKRLLGERFHFDLAGLPWPDMIHALLRIVGPDRLVYGSDYCWTPLPLAKTLIQKMDEGAGQMWSGDTIKEVYAGNAKRLFGFSSRGGVYKHE</sequence>
<comment type="caution">
    <text evidence="10">The sequence shown here is derived from an EMBL/GenBank/DDBJ whole genome shotgun (WGS) entry which is preliminary data.</text>
</comment>
<dbReference type="GO" id="GO:0019748">
    <property type="term" value="P:secondary metabolic process"/>
    <property type="evidence" value="ECO:0007669"/>
    <property type="project" value="TreeGrafter"/>
</dbReference>
<evidence type="ECO:0000256" key="5">
    <source>
        <dbReference type="ARBA" id="ARBA00023239"/>
    </source>
</evidence>